<evidence type="ECO:0000313" key="4">
    <source>
        <dbReference type="Proteomes" id="UP001057520"/>
    </source>
</evidence>
<keyword evidence="4" id="KW-1185">Reference proteome</keyword>
<organism evidence="3 4">
    <name type="scientific">Caulobacter segnis</name>
    <dbReference type="NCBI Taxonomy" id="88688"/>
    <lineage>
        <taxon>Bacteria</taxon>
        <taxon>Pseudomonadati</taxon>
        <taxon>Pseudomonadota</taxon>
        <taxon>Alphaproteobacteria</taxon>
        <taxon>Caulobacterales</taxon>
        <taxon>Caulobacteraceae</taxon>
        <taxon>Caulobacter</taxon>
    </lineage>
</organism>
<dbReference type="EMBL" id="CP096040">
    <property type="protein sequence ID" value="USQ94026.1"/>
    <property type="molecule type" value="Genomic_DNA"/>
</dbReference>
<feature type="region of interest" description="Disordered" evidence="1">
    <location>
        <begin position="21"/>
        <end position="44"/>
    </location>
</feature>
<keyword evidence="2" id="KW-1133">Transmembrane helix</keyword>
<sequence>MADIDDEIAELKTRLAKLEAQKAAQSTAPSSTATPVVDEPTKDKDGFTNRLTTLMGGGAALFVVLALLASLLPKTPTPKSDQPVPVDLPPGPIQPLTPREPAAPHYAWTYSEDVDSMSDRKTRMACVDSTDTVNLDWPYKATTAELCIRNSPKFGFDVFYRLNGDGQILCDSYDGCSIKIRYGDAPAGRNGALTSEDHSSNIVFLTGARNVAARLAKAKSTRMELTYYQAGSQTVTFPTEGLDLTKVGLGGGKKKG</sequence>
<evidence type="ECO:0000256" key="1">
    <source>
        <dbReference type="SAM" id="MobiDB-lite"/>
    </source>
</evidence>
<gene>
    <name evidence="3" type="ORF">MZV50_15560</name>
</gene>
<evidence type="ECO:0000313" key="3">
    <source>
        <dbReference type="EMBL" id="USQ94026.1"/>
    </source>
</evidence>
<name>A0ABY4ZPX9_9CAUL</name>
<keyword evidence="2" id="KW-0472">Membrane</keyword>
<feature type="transmembrane region" description="Helical" evidence="2">
    <location>
        <begin position="51"/>
        <end position="72"/>
    </location>
</feature>
<reference evidence="3 4" key="1">
    <citation type="submission" date="2022-04" db="EMBL/GenBank/DDBJ databases">
        <title>Genome sequence of soybean root-associated Caulobacter segnis RL271.</title>
        <authorList>
            <person name="Longley R."/>
            <person name="Bonito G."/>
            <person name="Trigodet F."/>
            <person name="Crosson S."/>
            <person name="Fiebig A."/>
        </authorList>
    </citation>
    <scope>NUCLEOTIDE SEQUENCE [LARGE SCALE GENOMIC DNA]</scope>
    <source>
        <strain evidence="3 4">RL271</strain>
    </source>
</reference>
<keyword evidence="2" id="KW-0812">Transmembrane</keyword>
<accession>A0ABY4ZPX9</accession>
<proteinExistence type="predicted"/>
<dbReference type="Proteomes" id="UP001057520">
    <property type="component" value="Chromosome"/>
</dbReference>
<evidence type="ECO:0000256" key="2">
    <source>
        <dbReference type="SAM" id="Phobius"/>
    </source>
</evidence>
<feature type="compositionally biased region" description="Low complexity" evidence="1">
    <location>
        <begin position="21"/>
        <end position="35"/>
    </location>
</feature>
<protein>
    <submittedName>
        <fullName evidence="3">Uncharacterized protein</fullName>
    </submittedName>
</protein>